<dbReference type="Pfam" id="PF01849">
    <property type="entry name" value="NAC"/>
    <property type="match status" value="1"/>
</dbReference>
<dbReference type="Ensembl" id="ENSSAUT00010024764.1">
    <property type="protein sequence ID" value="ENSSAUP00010023470.1"/>
    <property type="gene ID" value="ENSSAUG00010010284.1"/>
</dbReference>
<evidence type="ECO:0000256" key="2">
    <source>
        <dbReference type="RuleBase" id="RU361272"/>
    </source>
</evidence>
<sequence>MNQEKLAKLQAQVRIGGKGTARRKKKVVHKTATADDKKLQGSLKKLAVNNIAGIEEVNMIKDDGTVIHFNNPKVQASLSANTFAITGHAETKQLTEMLPGILSQLGADSLTSLRKLAEQFPRQCEIHGKKEDIFPPGKTTDLVIWLYSTVRLMSNYQR</sequence>
<keyword evidence="5" id="KW-1185">Reference proteome</keyword>
<reference evidence="4" key="3">
    <citation type="submission" date="2025-09" db="UniProtKB">
        <authorList>
            <consortium name="Ensembl"/>
        </authorList>
    </citation>
    <scope>IDENTIFICATION</scope>
</reference>
<dbReference type="AlphaFoldDB" id="A0A671VAY1"/>
<evidence type="ECO:0000313" key="5">
    <source>
        <dbReference type="Proteomes" id="UP000472265"/>
    </source>
</evidence>
<accession>A0A671VAY1</accession>
<protein>
    <recommendedName>
        <fullName evidence="2">Transcription factor BTF3</fullName>
    </recommendedName>
</protein>
<dbReference type="SMART" id="SM01407">
    <property type="entry name" value="NAC"/>
    <property type="match status" value="1"/>
</dbReference>
<reference evidence="4" key="2">
    <citation type="submission" date="2025-08" db="UniProtKB">
        <authorList>
            <consortium name="Ensembl"/>
        </authorList>
    </citation>
    <scope>IDENTIFICATION</scope>
</reference>
<proteinExistence type="inferred from homology"/>
<dbReference type="PANTHER" id="PTHR10351">
    <property type="entry name" value="TRANSCRIPTION FACTOR BTF3 FAMILY MEMBER"/>
    <property type="match status" value="1"/>
</dbReference>
<feature type="domain" description="NAC-A/B" evidence="3">
    <location>
        <begin position="33"/>
        <end position="98"/>
    </location>
</feature>
<evidence type="ECO:0000259" key="3">
    <source>
        <dbReference type="PROSITE" id="PS51151"/>
    </source>
</evidence>
<name>A0A671VAY1_SPAAU</name>
<comment type="similarity">
    <text evidence="1 2">Belongs to the NAC-beta family.</text>
</comment>
<evidence type="ECO:0000313" key="4">
    <source>
        <dbReference type="Ensembl" id="ENSSAUP00010023470.1"/>
    </source>
</evidence>
<dbReference type="Proteomes" id="UP000472265">
    <property type="component" value="Chromosome 21"/>
</dbReference>
<evidence type="ECO:0000256" key="1">
    <source>
        <dbReference type="ARBA" id="ARBA00005296"/>
    </source>
</evidence>
<dbReference type="InterPro" id="IPR002715">
    <property type="entry name" value="Nas_poly-pep-assoc_cplx_dom"/>
</dbReference>
<gene>
    <name evidence="4" type="primary">LOC115571890</name>
</gene>
<organism evidence="4 5">
    <name type="scientific">Sparus aurata</name>
    <name type="common">Gilthead sea bream</name>
    <dbReference type="NCBI Taxonomy" id="8175"/>
    <lineage>
        <taxon>Eukaryota</taxon>
        <taxon>Metazoa</taxon>
        <taxon>Chordata</taxon>
        <taxon>Craniata</taxon>
        <taxon>Vertebrata</taxon>
        <taxon>Euteleostomi</taxon>
        <taxon>Actinopterygii</taxon>
        <taxon>Neopterygii</taxon>
        <taxon>Teleostei</taxon>
        <taxon>Neoteleostei</taxon>
        <taxon>Acanthomorphata</taxon>
        <taxon>Eupercaria</taxon>
        <taxon>Spariformes</taxon>
        <taxon>Sparidae</taxon>
        <taxon>Sparus</taxon>
    </lineage>
</organism>
<dbReference type="GeneTree" id="ENSGT00940000153288"/>
<dbReference type="Gene3D" id="2.20.70.30">
    <property type="entry name" value="Nascent polypeptide-associated complex domain"/>
    <property type="match status" value="1"/>
</dbReference>
<dbReference type="InterPro" id="IPR039370">
    <property type="entry name" value="BTF3"/>
</dbReference>
<dbReference type="CDD" id="cd22055">
    <property type="entry name" value="NAC_BTF3"/>
    <property type="match status" value="1"/>
</dbReference>
<dbReference type="InterPro" id="IPR038187">
    <property type="entry name" value="NAC_A/B_dom_sf"/>
</dbReference>
<dbReference type="FunFam" id="2.20.70.30:FF:000001">
    <property type="entry name" value="Transcription factor BTF3 homolog"/>
    <property type="match status" value="1"/>
</dbReference>
<reference evidence="4" key="1">
    <citation type="submission" date="2021-04" db="EMBL/GenBank/DDBJ databases">
        <authorList>
            <consortium name="Wellcome Sanger Institute Data Sharing"/>
        </authorList>
    </citation>
    <scope>NUCLEOTIDE SEQUENCE [LARGE SCALE GENOMIC DNA]</scope>
</reference>
<dbReference type="PROSITE" id="PS51151">
    <property type="entry name" value="NAC_AB"/>
    <property type="match status" value="1"/>
</dbReference>